<dbReference type="Pfam" id="PF05867">
    <property type="entry name" value="DUF851"/>
    <property type="match status" value="1"/>
</dbReference>
<feature type="compositionally biased region" description="Basic and acidic residues" evidence="1">
    <location>
        <begin position="131"/>
        <end position="143"/>
    </location>
</feature>
<accession>A0AAN8F453</accession>
<feature type="compositionally biased region" description="Basic residues" evidence="1">
    <location>
        <begin position="429"/>
        <end position="438"/>
    </location>
</feature>
<sequence>MESIKRFFLSFFRRATDGSESMKEGPQKSTLKQKSLSQPHTTADATRASTKNKYGTGKSQIKNVTSKSLIVEKSQVATDASMKSWQKSVRRRRSEAKSLKVDRTTKSQRSVKPRRKDSTVKSQVKLLSAERTAKSSKAGETKKTTSGANDDGAEKSTVKSFLDADPDRSSSLRRLKMFSERAVRRVKTFVSRPIRESTLELFIARLEARKEAVESGRTSGRELKEGDVMFPKPLQRSKSLELKEKFPIQEEVTAKSVVHTPSLYSGGDLPSGCKLVRGNKDNNGKLLLENDQPFWATQKKPTEADLDDITEDDLQLNAEAALDVREGKVKLVNMPTIPVVLDPMNELAELQRRDKLFYTRDILFGNTVRSMINICDSSTKTTLILRHRKEESIKFIEPHSRYCYRRECVTELEQLPFKPGDMQSSLISLKRRRRKRSKTSNVEEKESSVPKLGSGNVSKTDTTEQKPMNS</sequence>
<feature type="compositionally biased region" description="Polar residues" evidence="1">
    <location>
        <begin position="27"/>
        <end position="68"/>
    </location>
</feature>
<protein>
    <submittedName>
        <fullName evidence="2">Uncharacterized protein</fullName>
    </submittedName>
</protein>
<feature type="compositionally biased region" description="Basic and acidic residues" evidence="1">
    <location>
        <begin position="17"/>
        <end position="26"/>
    </location>
</feature>
<feature type="compositionally biased region" description="Basic and acidic residues" evidence="1">
    <location>
        <begin position="95"/>
        <end position="105"/>
    </location>
</feature>
<evidence type="ECO:0000313" key="2">
    <source>
        <dbReference type="EMBL" id="KAK5967062.1"/>
    </source>
</evidence>
<feature type="region of interest" description="Disordered" evidence="1">
    <location>
        <begin position="17"/>
        <end position="166"/>
    </location>
</feature>
<reference evidence="2 3" key="1">
    <citation type="submission" date="2019-10" db="EMBL/GenBank/DDBJ databases">
        <title>Assembly and Annotation for the nematode Trichostrongylus colubriformis.</title>
        <authorList>
            <person name="Martin J."/>
        </authorList>
    </citation>
    <scope>NUCLEOTIDE SEQUENCE [LARGE SCALE GENOMIC DNA]</scope>
    <source>
        <strain evidence="2">G859</strain>
        <tissue evidence="2">Whole worm</tissue>
    </source>
</reference>
<keyword evidence="3" id="KW-1185">Reference proteome</keyword>
<organism evidence="2 3">
    <name type="scientific">Trichostrongylus colubriformis</name>
    <name type="common">Black scour worm</name>
    <dbReference type="NCBI Taxonomy" id="6319"/>
    <lineage>
        <taxon>Eukaryota</taxon>
        <taxon>Metazoa</taxon>
        <taxon>Ecdysozoa</taxon>
        <taxon>Nematoda</taxon>
        <taxon>Chromadorea</taxon>
        <taxon>Rhabditida</taxon>
        <taxon>Rhabditina</taxon>
        <taxon>Rhabditomorpha</taxon>
        <taxon>Strongyloidea</taxon>
        <taxon>Trichostrongylidae</taxon>
        <taxon>Trichostrongylus</taxon>
    </lineage>
</organism>
<evidence type="ECO:0000313" key="3">
    <source>
        <dbReference type="Proteomes" id="UP001331761"/>
    </source>
</evidence>
<dbReference type="InterPro" id="IPR008569">
    <property type="entry name" value="DUF851"/>
</dbReference>
<feature type="compositionally biased region" description="Polar residues" evidence="1">
    <location>
        <begin position="75"/>
        <end position="87"/>
    </location>
</feature>
<dbReference type="EMBL" id="WIXE01022838">
    <property type="protein sequence ID" value="KAK5967062.1"/>
    <property type="molecule type" value="Genomic_DNA"/>
</dbReference>
<name>A0AAN8F453_TRICO</name>
<proteinExistence type="predicted"/>
<gene>
    <name evidence="2" type="ORF">GCK32_002131</name>
</gene>
<dbReference type="Proteomes" id="UP001331761">
    <property type="component" value="Unassembled WGS sequence"/>
</dbReference>
<feature type="compositionally biased region" description="Polar residues" evidence="1">
    <location>
        <begin position="455"/>
        <end position="470"/>
    </location>
</feature>
<comment type="caution">
    <text evidence="2">The sequence shown here is derived from an EMBL/GenBank/DDBJ whole genome shotgun (WGS) entry which is preliminary data.</text>
</comment>
<dbReference type="AlphaFoldDB" id="A0AAN8F453"/>
<evidence type="ECO:0000256" key="1">
    <source>
        <dbReference type="SAM" id="MobiDB-lite"/>
    </source>
</evidence>
<feature type="region of interest" description="Disordered" evidence="1">
    <location>
        <begin position="429"/>
        <end position="470"/>
    </location>
</feature>